<dbReference type="PROSITE" id="PS50871">
    <property type="entry name" value="C1Q"/>
    <property type="match status" value="1"/>
</dbReference>
<dbReference type="PRINTS" id="PR00007">
    <property type="entry name" value="COMPLEMNTC1Q"/>
</dbReference>
<dbReference type="GO" id="GO:0005576">
    <property type="term" value="C:extracellular region"/>
    <property type="evidence" value="ECO:0007669"/>
    <property type="project" value="UniProtKB-SubCell"/>
</dbReference>
<dbReference type="PANTHER" id="PTHR22923">
    <property type="entry name" value="CEREBELLIN-RELATED"/>
    <property type="match status" value="1"/>
</dbReference>
<dbReference type="Gene3D" id="2.60.120.40">
    <property type="match status" value="1"/>
</dbReference>
<keyword evidence="2" id="KW-0964">Secreted</keyword>
<evidence type="ECO:0000256" key="1">
    <source>
        <dbReference type="ARBA" id="ARBA00004613"/>
    </source>
</evidence>
<dbReference type="Pfam" id="PF00386">
    <property type="entry name" value="C1q"/>
    <property type="match status" value="1"/>
</dbReference>
<protein>
    <recommendedName>
        <fullName evidence="5">C1q domain-containing protein</fullName>
    </recommendedName>
</protein>
<reference evidence="6" key="2">
    <citation type="submission" date="2025-09" db="UniProtKB">
        <authorList>
            <consortium name="Ensembl"/>
        </authorList>
    </citation>
    <scope>IDENTIFICATION</scope>
</reference>
<evidence type="ECO:0000256" key="4">
    <source>
        <dbReference type="SAM" id="SignalP"/>
    </source>
</evidence>
<keyword evidence="7" id="KW-1185">Reference proteome</keyword>
<accession>A0A8C6S9X8</accession>
<feature type="signal peptide" evidence="4">
    <location>
        <begin position="1"/>
        <end position="22"/>
    </location>
</feature>
<proteinExistence type="predicted"/>
<keyword evidence="3 4" id="KW-0732">Signal</keyword>
<evidence type="ECO:0000313" key="7">
    <source>
        <dbReference type="Proteomes" id="UP000694523"/>
    </source>
</evidence>
<dbReference type="SMART" id="SM00110">
    <property type="entry name" value="C1Q"/>
    <property type="match status" value="1"/>
</dbReference>
<organism evidence="6 7">
    <name type="scientific">Neogobius melanostomus</name>
    <name type="common">round goby</name>
    <dbReference type="NCBI Taxonomy" id="47308"/>
    <lineage>
        <taxon>Eukaryota</taxon>
        <taxon>Metazoa</taxon>
        <taxon>Chordata</taxon>
        <taxon>Craniata</taxon>
        <taxon>Vertebrata</taxon>
        <taxon>Euteleostomi</taxon>
        <taxon>Actinopterygii</taxon>
        <taxon>Neopterygii</taxon>
        <taxon>Teleostei</taxon>
        <taxon>Neoteleostei</taxon>
        <taxon>Acanthomorphata</taxon>
        <taxon>Gobiaria</taxon>
        <taxon>Gobiiformes</taxon>
        <taxon>Gobioidei</taxon>
        <taxon>Gobiidae</taxon>
        <taxon>Benthophilinae</taxon>
        <taxon>Neogobiini</taxon>
        <taxon>Neogobius</taxon>
    </lineage>
</organism>
<feature type="chain" id="PRO_5034081089" description="C1q domain-containing protein" evidence="4">
    <location>
        <begin position="23"/>
        <end position="222"/>
    </location>
</feature>
<dbReference type="AlphaFoldDB" id="A0A8C6S9X8"/>
<dbReference type="InterPro" id="IPR001073">
    <property type="entry name" value="C1q_dom"/>
</dbReference>
<dbReference type="InterPro" id="IPR008983">
    <property type="entry name" value="Tumour_necrosis_fac-like_dom"/>
</dbReference>
<dbReference type="SUPFAM" id="SSF49842">
    <property type="entry name" value="TNF-like"/>
    <property type="match status" value="1"/>
</dbReference>
<reference evidence="6" key="1">
    <citation type="submission" date="2025-08" db="UniProtKB">
        <authorList>
            <consortium name="Ensembl"/>
        </authorList>
    </citation>
    <scope>IDENTIFICATION</scope>
</reference>
<evidence type="ECO:0000256" key="2">
    <source>
        <dbReference type="ARBA" id="ARBA00022525"/>
    </source>
</evidence>
<dbReference type="Ensembl" id="ENSNMLT00000004337.1">
    <property type="protein sequence ID" value="ENSNMLP00000003779.1"/>
    <property type="gene ID" value="ENSNMLG00000002783.1"/>
</dbReference>
<dbReference type="PANTHER" id="PTHR22923:SF102">
    <property type="entry name" value="CEREBELLIN 13-RELATED"/>
    <property type="match status" value="1"/>
</dbReference>
<sequence length="222" mass="24096">MENTPVILLLLCALSLAEEVKCQEQPQPCLSDIHSVLREHSVKLAEDRLMIEQLQTLNQGQAAQLKTLLAELEKQTCEVGTVTDQQAGQVAFSVSLRSSKVTLGPFNTHTPLVYSHVVSNIGSAYNPTTGVFTAPVRGAYHFEFYFGAHGGAHGTAAGLMKNGELIFAAYEQQPGGFGTAANGATLLLEAGDVVFMRLWENSIIFDNENRHSTFSGHLLFTM</sequence>
<dbReference type="Proteomes" id="UP000694523">
    <property type="component" value="Unplaced"/>
</dbReference>
<dbReference type="InterPro" id="IPR050822">
    <property type="entry name" value="Cerebellin_Synaptic_Org"/>
</dbReference>
<feature type="domain" description="C1q" evidence="5">
    <location>
        <begin position="85"/>
        <end position="222"/>
    </location>
</feature>
<name>A0A8C6S9X8_9GOBI</name>
<evidence type="ECO:0000256" key="3">
    <source>
        <dbReference type="ARBA" id="ARBA00022729"/>
    </source>
</evidence>
<evidence type="ECO:0000259" key="5">
    <source>
        <dbReference type="PROSITE" id="PS50871"/>
    </source>
</evidence>
<evidence type="ECO:0000313" key="6">
    <source>
        <dbReference type="Ensembl" id="ENSNMLP00000003779.1"/>
    </source>
</evidence>
<comment type="subcellular location">
    <subcellularLocation>
        <location evidence="1">Secreted</location>
    </subcellularLocation>
</comment>